<protein>
    <submittedName>
        <fullName evidence="2">PQQ-dependent sugar dehydrogenase</fullName>
        <ecNumber evidence="2">1.1.5.-</ecNumber>
    </submittedName>
</protein>
<accession>A0ABZ2I896</accession>
<dbReference type="Gene3D" id="2.120.10.30">
    <property type="entry name" value="TolB, C-terminal domain"/>
    <property type="match status" value="1"/>
</dbReference>
<dbReference type="Proteomes" id="UP001363460">
    <property type="component" value="Chromosome"/>
</dbReference>
<keyword evidence="3" id="KW-1185">Reference proteome</keyword>
<dbReference type="SUPFAM" id="SSF50952">
    <property type="entry name" value="Soluble quinoprotein glucose dehydrogenase"/>
    <property type="match status" value="1"/>
</dbReference>
<reference evidence="2 3" key="1">
    <citation type="submission" date="2024-02" db="EMBL/GenBank/DDBJ databases">
        <title>Distribution and functional of Brevundimonas-related endobacteria within Verticillium dahliae.</title>
        <authorList>
            <person name="Zeng H."/>
        </authorList>
    </citation>
    <scope>NUCLEOTIDE SEQUENCE [LARGE SCALE GENOMIC DNA]</scope>
    <source>
        <strain evidence="2 3">TRM 44200</strain>
    </source>
</reference>
<dbReference type="PANTHER" id="PTHR19328">
    <property type="entry name" value="HEDGEHOG-INTERACTING PROTEIN"/>
    <property type="match status" value="1"/>
</dbReference>
<dbReference type="EMBL" id="CP146369">
    <property type="protein sequence ID" value="WWT53457.1"/>
    <property type="molecule type" value="Genomic_DNA"/>
</dbReference>
<keyword evidence="2" id="KW-0560">Oxidoreductase</keyword>
<feature type="domain" description="Glucose/Sorbosone dehydrogenase" evidence="1">
    <location>
        <begin position="65"/>
        <end position="394"/>
    </location>
</feature>
<sequence>MRFLLIGLAGILSGAVQPAAGEPSTSLETRPRNAAALEPAFKAQTRAPEMRAGVRFETEQVATGLNKPWGMTFLPDGRLLITERTTLRIITSEGEVSAPVQGVPAVDIGDQGGVHDVVLDPDYAINGLIYFTFSQPGEPPLTGSAVARARLSEDGDAPSLQDLTIIFSQQPKLDSRQHYGGRLAFDRQGRLYVTTGERYVPEGRPQAQQLDSLLGKVVRIDRDGGVPPDNPFVGVAGARPEIWSYGHRNVQGAAIHPVTGRLWTNEHGPRGGDELNIPESGGNYGWPIVTYGIEYTGETIGAGITQAEGMLQPIYYWDPVIAPSGMAFYDSDAAPAWKGSLFIAGLAGRHLARLTLDGDRVVGEERLLTERKQRLRDVEVGPDGALWVLTEGSSDASLLKLTPIP</sequence>
<dbReference type="InterPro" id="IPR012938">
    <property type="entry name" value="Glc/Sorbosone_DH"/>
</dbReference>
<dbReference type="InterPro" id="IPR011042">
    <property type="entry name" value="6-blade_b-propeller_TolB-like"/>
</dbReference>
<evidence type="ECO:0000313" key="2">
    <source>
        <dbReference type="EMBL" id="WWT53457.1"/>
    </source>
</evidence>
<dbReference type="PANTHER" id="PTHR19328:SF75">
    <property type="entry name" value="ALDOSE SUGAR DEHYDROGENASE YLII"/>
    <property type="match status" value="1"/>
</dbReference>
<dbReference type="EC" id="1.1.5.-" evidence="2"/>
<dbReference type="RefSeq" id="WP_338575192.1">
    <property type="nucleotide sequence ID" value="NZ_CP146369.1"/>
</dbReference>
<evidence type="ECO:0000259" key="1">
    <source>
        <dbReference type="Pfam" id="PF07995"/>
    </source>
</evidence>
<organism evidence="2 3">
    <name type="scientific">Brevundimonas olei</name>
    <dbReference type="NCBI Taxonomy" id="657642"/>
    <lineage>
        <taxon>Bacteria</taxon>
        <taxon>Pseudomonadati</taxon>
        <taxon>Pseudomonadota</taxon>
        <taxon>Alphaproteobacteria</taxon>
        <taxon>Caulobacterales</taxon>
        <taxon>Caulobacteraceae</taxon>
        <taxon>Brevundimonas</taxon>
    </lineage>
</organism>
<dbReference type="GO" id="GO:0016491">
    <property type="term" value="F:oxidoreductase activity"/>
    <property type="evidence" value="ECO:0007669"/>
    <property type="project" value="UniProtKB-KW"/>
</dbReference>
<gene>
    <name evidence="2" type="ORF">V8J38_09255</name>
</gene>
<dbReference type="Pfam" id="PF07995">
    <property type="entry name" value="GSDH"/>
    <property type="match status" value="1"/>
</dbReference>
<name>A0ABZ2I896_9CAUL</name>
<evidence type="ECO:0000313" key="3">
    <source>
        <dbReference type="Proteomes" id="UP001363460"/>
    </source>
</evidence>
<dbReference type="InterPro" id="IPR011041">
    <property type="entry name" value="Quinoprot_gluc/sorb_DH_b-prop"/>
</dbReference>
<proteinExistence type="predicted"/>